<feature type="domain" description="FAD-binding FR-type" evidence="1">
    <location>
        <begin position="10"/>
        <end position="143"/>
    </location>
</feature>
<dbReference type="CDD" id="cd06193">
    <property type="entry name" value="siderophore_interacting"/>
    <property type="match status" value="1"/>
</dbReference>
<dbReference type="Pfam" id="PF08021">
    <property type="entry name" value="FAD_binding_9"/>
    <property type="match status" value="1"/>
</dbReference>
<keyword evidence="3" id="KW-1185">Reference proteome</keyword>
<dbReference type="PANTHER" id="PTHR30157:SF0">
    <property type="entry name" value="NADPH-DEPENDENT FERRIC-CHELATE REDUCTASE"/>
    <property type="match status" value="1"/>
</dbReference>
<dbReference type="Gene3D" id="3.40.50.80">
    <property type="entry name" value="Nucleotide-binding domain of ferredoxin-NADP reductase (FNR) module"/>
    <property type="match status" value="1"/>
</dbReference>
<reference evidence="2" key="1">
    <citation type="submission" date="2021-01" db="EMBL/GenBank/DDBJ databases">
        <title>Whole genome shotgun sequence of Planosporangium mesophilum NBRC 109066.</title>
        <authorList>
            <person name="Komaki H."/>
            <person name="Tamura T."/>
        </authorList>
    </citation>
    <scope>NUCLEOTIDE SEQUENCE</scope>
    <source>
        <strain evidence="2">NBRC 109066</strain>
    </source>
</reference>
<dbReference type="Proteomes" id="UP000599074">
    <property type="component" value="Unassembled WGS sequence"/>
</dbReference>
<dbReference type="GO" id="GO:0016491">
    <property type="term" value="F:oxidoreductase activity"/>
    <property type="evidence" value="ECO:0007669"/>
    <property type="project" value="InterPro"/>
</dbReference>
<dbReference type="PROSITE" id="PS51384">
    <property type="entry name" value="FAD_FR"/>
    <property type="match status" value="1"/>
</dbReference>
<dbReference type="InterPro" id="IPR017938">
    <property type="entry name" value="Riboflavin_synthase-like_b-brl"/>
</dbReference>
<protein>
    <submittedName>
        <fullName evidence="2">Siderophore-interacting protein</fullName>
    </submittedName>
</protein>
<evidence type="ECO:0000313" key="2">
    <source>
        <dbReference type="EMBL" id="GII24031.1"/>
    </source>
</evidence>
<evidence type="ECO:0000313" key="3">
    <source>
        <dbReference type="Proteomes" id="UP000599074"/>
    </source>
</evidence>
<proteinExistence type="predicted"/>
<dbReference type="InterPro" id="IPR013113">
    <property type="entry name" value="SIP_FAD-bd"/>
</dbReference>
<gene>
    <name evidence="2" type="ORF">Pme01_36280</name>
</gene>
<comment type="caution">
    <text evidence="2">The sequence shown here is derived from an EMBL/GenBank/DDBJ whole genome shotgun (WGS) entry which is preliminary data.</text>
</comment>
<dbReference type="InterPro" id="IPR017927">
    <property type="entry name" value="FAD-bd_FR_type"/>
</dbReference>
<dbReference type="Gene3D" id="2.40.30.10">
    <property type="entry name" value="Translation factors"/>
    <property type="match status" value="1"/>
</dbReference>
<sequence length="282" mass="30847">MTTAVTTAPYRFFDVRVVRTERVGTSMVRITFGAPGLVDLASGGRDQRFKLFLPHPYQASPVVPTGDDWFARWRAMDPTVRAVMRSYTVREQRHDPGEFDVDFALHGEAGPASRWATRALSGDRVTVLAPVVEDNGGVDFRPPAGTGWVLLAGDETALPAVAGILSWLPAGTRARVWVEVAHAADIRDLPTEAADVMVTWLVREVAGCPSVLDAVRAAHLPTGTPYAWIAGEAGTVRALRRHLVGERGFGRDRVTFTGYWRRGSSEEDLLTEALTERTPGDR</sequence>
<accession>A0A8J3TEJ5</accession>
<dbReference type="EMBL" id="BOON01000033">
    <property type="protein sequence ID" value="GII24031.1"/>
    <property type="molecule type" value="Genomic_DNA"/>
</dbReference>
<evidence type="ECO:0000259" key="1">
    <source>
        <dbReference type="PROSITE" id="PS51384"/>
    </source>
</evidence>
<dbReference type="Pfam" id="PF04954">
    <property type="entry name" value="SIP"/>
    <property type="match status" value="1"/>
</dbReference>
<dbReference type="AlphaFoldDB" id="A0A8J3TEJ5"/>
<dbReference type="InterPro" id="IPR039374">
    <property type="entry name" value="SIP_fam"/>
</dbReference>
<organism evidence="2 3">
    <name type="scientific">Planosporangium mesophilum</name>
    <dbReference type="NCBI Taxonomy" id="689768"/>
    <lineage>
        <taxon>Bacteria</taxon>
        <taxon>Bacillati</taxon>
        <taxon>Actinomycetota</taxon>
        <taxon>Actinomycetes</taxon>
        <taxon>Micromonosporales</taxon>
        <taxon>Micromonosporaceae</taxon>
        <taxon>Planosporangium</taxon>
    </lineage>
</organism>
<name>A0A8J3TEJ5_9ACTN</name>
<dbReference type="InterPro" id="IPR039261">
    <property type="entry name" value="FNR_nucleotide-bd"/>
</dbReference>
<dbReference type="RefSeq" id="WP_168116908.1">
    <property type="nucleotide sequence ID" value="NZ_BOON01000033.1"/>
</dbReference>
<dbReference type="InterPro" id="IPR007037">
    <property type="entry name" value="SIP_rossman_dom"/>
</dbReference>
<dbReference type="SUPFAM" id="SSF63380">
    <property type="entry name" value="Riboflavin synthase domain-like"/>
    <property type="match status" value="1"/>
</dbReference>
<dbReference type="PANTHER" id="PTHR30157">
    <property type="entry name" value="FERRIC REDUCTASE, NADPH-DEPENDENT"/>
    <property type="match status" value="1"/>
</dbReference>